<dbReference type="SMART" id="SM00339">
    <property type="entry name" value="FH"/>
    <property type="match status" value="1"/>
</dbReference>
<evidence type="ECO:0000256" key="2">
    <source>
        <dbReference type="ARBA" id="ARBA00023242"/>
    </source>
</evidence>
<accession>A0ABN8M9K2</accession>
<protein>
    <recommendedName>
        <fullName evidence="5">Fork-head domain-containing protein</fullName>
    </recommendedName>
</protein>
<dbReference type="InterPro" id="IPR036388">
    <property type="entry name" value="WH-like_DNA-bd_sf"/>
</dbReference>
<comment type="subcellular location">
    <subcellularLocation>
        <location evidence="3">Nucleus</location>
    </subcellularLocation>
</comment>
<dbReference type="InterPro" id="IPR050211">
    <property type="entry name" value="FOX_domain-containing"/>
</dbReference>
<dbReference type="PANTHER" id="PTHR11829">
    <property type="entry name" value="FORKHEAD BOX PROTEIN"/>
    <property type="match status" value="1"/>
</dbReference>
<feature type="domain" description="Fork-head" evidence="5">
    <location>
        <begin position="102"/>
        <end position="197"/>
    </location>
</feature>
<proteinExistence type="predicted"/>
<dbReference type="Proteomes" id="UP001159427">
    <property type="component" value="Unassembled WGS sequence"/>
</dbReference>
<dbReference type="SUPFAM" id="SSF46785">
    <property type="entry name" value="Winged helix' DNA-binding domain"/>
    <property type="match status" value="1"/>
</dbReference>
<evidence type="ECO:0000313" key="6">
    <source>
        <dbReference type="EMBL" id="CAH3026316.1"/>
    </source>
</evidence>
<dbReference type="Pfam" id="PF00250">
    <property type="entry name" value="Forkhead"/>
    <property type="match status" value="1"/>
</dbReference>
<feature type="DNA-binding region" description="Fork-head" evidence="3">
    <location>
        <begin position="102"/>
        <end position="197"/>
    </location>
</feature>
<dbReference type="PROSITE" id="PS00657">
    <property type="entry name" value="FORK_HEAD_1"/>
    <property type="match status" value="1"/>
</dbReference>
<dbReference type="InterPro" id="IPR018122">
    <property type="entry name" value="TF_fork_head_CS_1"/>
</dbReference>
<dbReference type="Gene3D" id="1.10.10.10">
    <property type="entry name" value="Winged helix-like DNA-binding domain superfamily/Winged helix DNA-binding domain"/>
    <property type="match status" value="1"/>
</dbReference>
<evidence type="ECO:0000256" key="4">
    <source>
        <dbReference type="SAM" id="MobiDB-lite"/>
    </source>
</evidence>
<keyword evidence="1 3" id="KW-0238">DNA-binding</keyword>
<dbReference type="InterPro" id="IPR030456">
    <property type="entry name" value="TF_fork_head_CS_2"/>
</dbReference>
<evidence type="ECO:0000313" key="7">
    <source>
        <dbReference type="Proteomes" id="UP001159427"/>
    </source>
</evidence>
<name>A0ABN8M9K2_9CNID</name>
<dbReference type="PROSITE" id="PS00658">
    <property type="entry name" value="FORK_HEAD_2"/>
    <property type="match status" value="1"/>
</dbReference>
<dbReference type="PANTHER" id="PTHR11829:SF387">
    <property type="entry name" value="FORK-HEAD DOMAIN-CONTAINING PROTEIN"/>
    <property type="match status" value="1"/>
</dbReference>
<dbReference type="InterPro" id="IPR036390">
    <property type="entry name" value="WH_DNA-bd_sf"/>
</dbReference>
<keyword evidence="7" id="KW-1185">Reference proteome</keyword>
<dbReference type="PRINTS" id="PR00053">
    <property type="entry name" value="FORKHEAD"/>
</dbReference>
<organism evidence="6 7">
    <name type="scientific">Porites evermanni</name>
    <dbReference type="NCBI Taxonomy" id="104178"/>
    <lineage>
        <taxon>Eukaryota</taxon>
        <taxon>Metazoa</taxon>
        <taxon>Cnidaria</taxon>
        <taxon>Anthozoa</taxon>
        <taxon>Hexacorallia</taxon>
        <taxon>Scleractinia</taxon>
        <taxon>Fungiina</taxon>
        <taxon>Poritidae</taxon>
        <taxon>Porites</taxon>
    </lineage>
</organism>
<comment type="caution">
    <text evidence="6">The sequence shown here is derived from an EMBL/GenBank/DDBJ whole genome shotgun (WGS) entry which is preliminary data.</text>
</comment>
<sequence length="341" mass="38660">MDYHGRDALVGKENVVDYKGIDAGSPSSADKVMFPVSEHKEIASDIPVVYRTGNLHNTGIQSKLFSADIKSPDTEQHNITCPASKPSTMQSRSKPYLSEEVKPPFSYIALIAMAIDSSPYRMRTLNEIYEFIMMRFPYFRRNQQKWQNSIRHNLSLNDCFIKVPRSYFGKPGKGNYWTLHPGSGDMFGSGSFLRRAKRFKCRPPQKPNEPAFVCKVNSNHHFNLFVDGVNQHIRSFVQMQPAHLSAIPQRINTVPPCVASSIQLQLTAAHGVIRPTARYGSLEIPQEHFGAFQPVPQASKARRRGFMIRELIEQGKRELEDPSDDEDASVCEPSKKKARYE</sequence>
<evidence type="ECO:0000256" key="3">
    <source>
        <dbReference type="PROSITE-ProRule" id="PRU00089"/>
    </source>
</evidence>
<reference evidence="6 7" key="1">
    <citation type="submission" date="2022-05" db="EMBL/GenBank/DDBJ databases">
        <authorList>
            <consortium name="Genoscope - CEA"/>
            <person name="William W."/>
        </authorList>
    </citation>
    <scope>NUCLEOTIDE SEQUENCE [LARGE SCALE GENOMIC DNA]</scope>
</reference>
<dbReference type="EMBL" id="CALNXI010000399">
    <property type="protein sequence ID" value="CAH3026316.1"/>
    <property type="molecule type" value="Genomic_DNA"/>
</dbReference>
<gene>
    <name evidence="6" type="ORF">PEVE_00028656</name>
</gene>
<keyword evidence="2 3" id="KW-0539">Nucleus</keyword>
<dbReference type="InterPro" id="IPR001766">
    <property type="entry name" value="Fork_head_dom"/>
</dbReference>
<dbReference type="PROSITE" id="PS50039">
    <property type="entry name" value="FORK_HEAD_3"/>
    <property type="match status" value="1"/>
</dbReference>
<feature type="region of interest" description="Disordered" evidence="4">
    <location>
        <begin position="315"/>
        <end position="341"/>
    </location>
</feature>
<evidence type="ECO:0000256" key="1">
    <source>
        <dbReference type="ARBA" id="ARBA00023125"/>
    </source>
</evidence>
<evidence type="ECO:0000259" key="5">
    <source>
        <dbReference type="PROSITE" id="PS50039"/>
    </source>
</evidence>